<comment type="caution">
    <text evidence="2">The sequence shown here is derived from an EMBL/GenBank/DDBJ whole genome shotgun (WGS) entry which is preliminary data.</text>
</comment>
<evidence type="ECO:0000313" key="3">
    <source>
        <dbReference type="Proteomes" id="UP000499080"/>
    </source>
</evidence>
<sequence length="143" mass="16063">MYLFCSFSPPFFVNKRSKVREANGIYFIEVEQVTNLAVQRYSSLPATSQHKKSPNCSTCHSVRPILNFQCLRDPPPENEAHLYQPSICKSSSRGNAASTGTFSGVGIDGSRWEQDRDYGRDGLTPPSRNRLKHIQQSSSYLST</sequence>
<dbReference type="Proteomes" id="UP000499080">
    <property type="component" value="Unassembled WGS sequence"/>
</dbReference>
<name>A0A4Y2L343_ARAVE</name>
<evidence type="ECO:0000256" key="1">
    <source>
        <dbReference type="SAM" id="MobiDB-lite"/>
    </source>
</evidence>
<dbReference type="AlphaFoldDB" id="A0A4Y2L343"/>
<proteinExistence type="predicted"/>
<organism evidence="2 3">
    <name type="scientific">Araneus ventricosus</name>
    <name type="common">Orbweaver spider</name>
    <name type="synonym">Epeira ventricosa</name>
    <dbReference type="NCBI Taxonomy" id="182803"/>
    <lineage>
        <taxon>Eukaryota</taxon>
        <taxon>Metazoa</taxon>
        <taxon>Ecdysozoa</taxon>
        <taxon>Arthropoda</taxon>
        <taxon>Chelicerata</taxon>
        <taxon>Arachnida</taxon>
        <taxon>Araneae</taxon>
        <taxon>Araneomorphae</taxon>
        <taxon>Entelegynae</taxon>
        <taxon>Araneoidea</taxon>
        <taxon>Araneidae</taxon>
        <taxon>Araneus</taxon>
    </lineage>
</organism>
<feature type="compositionally biased region" description="Polar residues" evidence="1">
    <location>
        <begin position="89"/>
        <end position="102"/>
    </location>
</feature>
<evidence type="ECO:0000313" key="2">
    <source>
        <dbReference type="EMBL" id="GBN08942.1"/>
    </source>
</evidence>
<feature type="region of interest" description="Disordered" evidence="1">
    <location>
        <begin position="89"/>
        <end position="143"/>
    </location>
</feature>
<gene>
    <name evidence="2" type="ORF">AVEN_11943_1</name>
</gene>
<dbReference type="EMBL" id="BGPR01005307">
    <property type="protein sequence ID" value="GBN08942.1"/>
    <property type="molecule type" value="Genomic_DNA"/>
</dbReference>
<feature type="compositionally biased region" description="Basic and acidic residues" evidence="1">
    <location>
        <begin position="110"/>
        <end position="120"/>
    </location>
</feature>
<accession>A0A4Y2L343</accession>
<reference evidence="2 3" key="1">
    <citation type="journal article" date="2019" name="Sci. Rep.">
        <title>Orb-weaving spider Araneus ventricosus genome elucidates the spidroin gene catalogue.</title>
        <authorList>
            <person name="Kono N."/>
            <person name="Nakamura H."/>
            <person name="Ohtoshi R."/>
            <person name="Moran D.A.P."/>
            <person name="Shinohara A."/>
            <person name="Yoshida Y."/>
            <person name="Fujiwara M."/>
            <person name="Mori M."/>
            <person name="Tomita M."/>
            <person name="Arakawa K."/>
        </authorList>
    </citation>
    <scope>NUCLEOTIDE SEQUENCE [LARGE SCALE GENOMIC DNA]</scope>
</reference>
<feature type="compositionally biased region" description="Polar residues" evidence="1">
    <location>
        <begin position="134"/>
        <end position="143"/>
    </location>
</feature>
<protein>
    <submittedName>
        <fullName evidence="2">Uncharacterized protein</fullName>
    </submittedName>
</protein>
<keyword evidence="3" id="KW-1185">Reference proteome</keyword>